<proteinExistence type="predicted"/>
<name>A0A2P1PWS3_9GAMM</name>
<sequence length="91" mass="9722">MGRAESEGSLFVWPVGCFGTSVIGAVGETSGSISGMVSGERRKCRRTIATASAGKVMIKTRFFTFDRLVLVQSASYEGVRFDAIVLVRGIV</sequence>
<reference evidence="1 2" key="2">
    <citation type="submission" date="2018-03" db="EMBL/GenBank/DDBJ databases">
        <authorList>
            <person name="Keele B.F."/>
        </authorList>
    </citation>
    <scope>NUCLEOTIDE SEQUENCE [LARGE SCALE GENOMIC DNA]</scope>
    <source>
        <strain evidence="1 2">D13</strain>
    </source>
</reference>
<dbReference type="EMBL" id="CP027860">
    <property type="protein sequence ID" value="AVP99290.1"/>
    <property type="molecule type" value="Genomic_DNA"/>
</dbReference>
<accession>A0A2P1PWS3</accession>
<evidence type="ECO:0000313" key="1">
    <source>
        <dbReference type="EMBL" id="AVP99290.1"/>
    </source>
</evidence>
<protein>
    <submittedName>
        <fullName evidence="1">Uncharacterized protein</fullName>
    </submittedName>
</protein>
<dbReference type="KEGG" id="xba:C7S18_19895"/>
<evidence type="ECO:0000313" key="2">
    <source>
        <dbReference type="Proteomes" id="UP000241074"/>
    </source>
</evidence>
<keyword evidence="2" id="KW-1185">Reference proteome</keyword>
<organism evidence="1 2">
    <name type="scientific">Ahniella affigens</name>
    <dbReference type="NCBI Taxonomy" id="2021234"/>
    <lineage>
        <taxon>Bacteria</taxon>
        <taxon>Pseudomonadati</taxon>
        <taxon>Pseudomonadota</taxon>
        <taxon>Gammaproteobacteria</taxon>
        <taxon>Lysobacterales</taxon>
        <taxon>Rhodanobacteraceae</taxon>
        <taxon>Ahniella</taxon>
    </lineage>
</organism>
<gene>
    <name evidence="1" type="ORF">C7S18_19895</name>
</gene>
<dbReference type="Proteomes" id="UP000241074">
    <property type="component" value="Chromosome"/>
</dbReference>
<reference evidence="1 2" key="1">
    <citation type="submission" date="2018-03" db="EMBL/GenBank/DDBJ databases">
        <title>Ahniella affigens gen. nov., sp. nov., a gammaproteobacterium isolated from sandy soil near a stream.</title>
        <authorList>
            <person name="Ko Y."/>
            <person name="Kim J.-H."/>
        </authorList>
    </citation>
    <scope>NUCLEOTIDE SEQUENCE [LARGE SCALE GENOMIC DNA]</scope>
    <source>
        <strain evidence="1 2">D13</strain>
    </source>
</reference>
<dbReference type="AlphaFoldDB" id="A0A2P1PWS3"/>